<proteinExistence type="predicted"/>
<evidence type="ECO:0008006" key="4">
    <source>
        <dbReference type="Google" id="ProtNLM"/>
    </source>
</evidence>
<keyword evidence="3" id="KW-1185">Reference proteome</keyword>
<evidence type="ECO:0000313" key="2">
    <source>
        <dbReference type="EMBL" id="PST40240.1"/>
    </source>
</evidence>
<evidence type="ECO:0000256" key="1">
    <source>
        <dbReference type="SAM" id="Phobius"/>
    </source>
</evidence>
<feature type="transmembrane region" description="Helical" evidence="1">
    <location>
        <begin position="193"/>
        <end position="213"/>
    </location>
</feature>
<protein>
    <recommendedName>
        <fullName evidence="4">DUF3153 domain-containing protein</fullName>
    </recommendedName>
</protein>
<keyword evidence="1" id="KW-0472">Membrane</keyword>
<name>A0A2T3FYA1_9FIRM</name>
<sequence length="220" mass="25848">MHKFTKILILCFLSFFLTGCVECTLLLDYSKTTSPKLETEFCIEEDTLKKYNMNIKEIKKQITSYDLFKQWEIHDLNKTQKNQKYVGFQLIAPSSFTKEITTLKKKKNQYDLTISIDSSLLDISELNHYKSTLKLLDSSDALCQMKVIMPGTITYSNYGKYLNNTLTINLFDVFINQVDLSFHVISKKNHQQLYLYFITLFLLGCLIIYLIFFKIRQKKS</sequence>
<comment type="caution">
    <text evidence="2">The sequence shown here is derived from an EMBL/GenBank/DDBJ whole genome shotgun (WGS) entry which is preliminary data.</text>
</comment>
<dbReference type="RefSeq" id="WP_106988110.1">
    <property type="nucleotide sequence ID" value="NZ_PYLP01000008.1"/>
</dbReference>
<keyword evidence="1" id="KW-1133">Transmembrane helix</keyword>
<reference evidence="3" key="1">
    <citation type="submission" date="2018-03" db="EMBL/GenBank/DDBJ databases">
        <title>Lachnoclostridium SNUG30370 gen.nov., sp.nov., isolated from human faeces.</title>
        <authorList>
            <person name="Seo B."/>
            <person name="Jeon K."/>
            <person name="Ko G."/>
        </authorList>
    </citation>
    <scope>NUCLEOTIDE SEQUENCE [LARGE SCALE GENOMIC DNA]</scope>
    <source>
        <strain evidence="3">SNUG30370</strain>
    </source>
</reference>
<dbReference type="AlphaFoldDB" id="A0A2T3FYA1"/>
<dbReference type="PROSITE" id="PS51257">
    <property type="entry name" value="PROKAR_LIPOPROTEIN"/>
    <property type="match status" value="1"/>
</dbReference>
<gene>
    <name evidence="2" type="ORF">C7U55_07955</name>
</gene>
<accession>A0A2T3FYA1</accession>
<dbReference type="GeneID" id="77471020"/>
<dbReference type="Proteomes" id="UP000241201">
    <property type="component" value="Unassembled WGS sequence"/>
</dbReference>
<evidence type="ECO:0000313" key="3">
    <source>
        <dbReference type="Proteomes" id="UP000241201"/>
    </source>
</evidence>
<keyword evidence="1" id="KW-0812">Transmembrane</keyword>
<organism evidence="2 3">
    <name type="scientific">Faecalibacillus faecis</name>
    <dbReference type="NCBI Taxonomy" id="1982628"/>
    <lineage>
        <taxon>Bacteria</taxon>
        <taxon>Bacillati</taxon>
        <taxon>Bacillota</taxon>
        <taxon>Erysipelotrichia</taxon>
        <taxon>Erysipelotrichales</taxon>
        <taxon>Coprobacillaceae</taxon>
        <taxon>Faecalibacillus</taxon>
    </lineage>
</organism>
<dbReference type="EMBL" id="PYLP01000008">
    <property type="protein sequence ID" value="PST40240.1"/>
    <property type="molecule type" value="Genomic_DNA"/>
</dbReference>